<keyword evidence="17" id="KW-0732">Signal</keyword>
<evidence type="ECO:0000313" key="19">
    <source>
        <dbReference type="EMBL" id="MBZ3891255.1"/>
    </source>
</evidence>
<dbReference type="EC" id="1.11.1.24" evidence="3"/>
<comment type="function">
    <text evidence="11">Thiol-specific peroxidase that catalyzes the reduction of hydrogen peroxide and organic hydroperoxides to water and alcohols, respectively. Plays a role in cell protection against oxidative stress by detoxifying peroxides and as sensor of hydrogen peroxide-mediated signaling events. Might participate in the signaling cascades of growth factors and tumor necrosis factor-alpha by regulating the intracellular concentrations of H(2)O(2).</text>
</comment>
<evidence type="ECO:0000259" key="18">
    <source>
        <dbReference type="PROSITE" id="PS51352"/>
    </source>
</evidence>
<comment type="caution">
    <text evidence="19">The sequence shown here is derived from an EMBL/GenBank/DDBJ whole genome shotgun (WGS) entry which is preliminary data.</text>
</comment>
<keyword evidence="7" id="KW-0049">Antioxidant</keyword>
<dbReference type="InterPro" id="IPR013766">
    <property type="entry name" value="Thioredoxin_domain"/>
</dbReference>
<dbReference type="FunFam" id="3.40.30.10:FF:000003">
    <property type="entry name" value="Peroxiredoxin 1"/>
    <property type="match status" value="1"/>
</dbReference>
<dbReference type="GO" id="GO:0042744">
    <property type="term" value="P:hydrogen peroxide catabolic process"/>
    <property type="evidence" value="ECO:0007669"/>
    <property type="project" value="TreeGrafter"/>
</dbReference>
<dbReference type="GO" id="GO:0045321">
    <property type="term" value="P:leukocyte activation"/>
    <property type="evidence" value="ECO:0007669"/>
    <property type="project" value="TreeGrafter"/>
</dbReference>
<evidence type="ECO:0000256" key="5">
    <source>
        <dbReference type="ARBA" id="ARBA00022553"/>
    </source>
</evidence>
<feature type="region of interest" description="Disordered" evidence="16">
    <location>
        <begin position="30"/>
        <end position="72"/>
    </location>
</feature>
<dbReference type="CDD" id="cd03015">
    <property type="entry name" value="PRX_Typ2cys"/>
    <property type="match status" value="1"/>
</dbReference>
<evidence type="ECO:0000256" key="11">
    <source>
        <dbReference type="ARBA" id="ARBA00037127"/>
    </source>
</evidence>
<dbReference type="Gene3D" id="3.40.30.10">
    <property type="entry name" value="Glutaredoxin"/>
    <property type="match status" value="1"/>
</dbReference>
<dbReference type="GO" id="GO:0005829">
    <property type="term" value="C:cytosol"/>
    <property type="evidence" value="ECO:0007669"/>
    <property type="project" value="TreeGrafter"/>
</dbReference>
<dbReference type="Proteomes" id="UP001166674">
    <property type="component" value="Unassembled WGS sequence"/>
</dbReference>
<evidence type="ECO:0000256" key="17">
    <source>
        <dbReference type="SAM" id="SignalP"/>
    </source>
</evidence>
<dbReference type="InterPro" id="IPR019479">
    <property type="entry name" value="Peroxiredoxin_C"/>
</dbReference>
<comment type="catalytic activity">
    <reaction evidence="15">
        <text>a hydroperoxide + [thioredoxin]-dithiol = an alcohol + [thioredoxin]-disulfide + H2O</text>
        <dbReference type="Rhea" id="RHEA:62620"/>
        <dbReference type="Rhea" id="RHEA-COMP:10698"/>
        <dbReference type="Rhea" id="RHEA-COMP:10700"/>
        <dbReference type="ChEBI" id="CHEBI:15377"/>
        <dbReference type="ChEBI" id="CHEBI:29950"/>
        <dbReference type="ChEBI" id="CHEBI:30879"/>
        <dbReference type="ChEBI" id="CHEBI:35924"/>
        <dbReference type="ChEBI" id="CHEBI:50058"/>
        <dbReference type="EC" id="1.11.1.24"/>
    </reaction>
</comment>
<dbReference type="PANTHER" id="PTHR10681">
    <property type="entry name" value="THIOREDOXIN PEROXIDASE"/>
    <property type="match status" value="1"/>
</dbReference>
<keyword evidence="8" id="KW-0560">Oxidoreductase</keyword>
<evidence type="ECO:0000256" key="7">
    <source>
        <dbReference type="ARBA" id="ARBA00022862"/>
    </source>
</evidence>
<name>A0AA41TBT4_SCICA</name>
<sequence length="385" mass="41615">MLLSQQLPGVTFALLAEVVVVGGELDRCRQHQEHQRRQQQRRLAPGHAGRQPSPARSGPSHAPSLRLTHYPGGQSTGGGGLLNCPLHRAQAQGLCRSAPPPLRVQWTRPLGSPAPPQPCASWIGRCIKDSAARGTLGIENSSRCICSSACPSLAHAVTGPSTQRDLGKRGQRVFPGALIGRGSWLSVMASGNAHIGKPAPDFTATAVVDGAFKEVKLSDYRGKYVVLFFYPLDFTFVCPTEIIAFSEHAEDFRKLGCEVLGVSVDSQFTHLAWINTPRKEGGLGPLNIPLLADVTRSLSNNYGVLKSDEGIAYRGLFIIDSKGVLRQITVNDLPVGRSVDEALRLVQAFQYTDEHGEVCPAGWKPGSDTIKPNVDDSKEYFSKHN</sequence>
<feature type="chain" id="PRO_5041226101" description="Peroxiredoxin-2" evidence="17">
    <location>
        <begin position="24"/>
        <end position="385"/>
    </location>
</feature>
<accession>A0AA41TBT4</accession>
<evidence type="ECO:0000256" key="13">
    <source>
        <dbReference type="ARBA" id="ARBA00042159"/>
    </source>
</evidence>
<evidence type="ECO:0000313" key="20">
    <source>
        <dbReference type="Proteomes" id="UP001166674"/>
    </source>
</evidence>
<evidence type="ECO:0000256" key="9">
    <source>
        <dbReference type="ARBA" id="ARBA00023157"/>
    </source>
</evidence>
<evidence type="ECO:0000256" key="12">
    <source>
        <dbReference type="ARBA" id="ARBA00040770"/>
    </source>
</evidence>
<dbReference type="GO" id="GO:0019430">
    <property type="term" value="P:removal of superoxide radicals"/>
    <property type="evidence" value="ECO:0007669"/>
    <property type="project" value="TreeGrafter"/>
</dbReference>
<protein>
    <recommendedName>
        <fullName evidence="12">Peroxiredoxin-2</fullName>
        <ecNumber evidence="3">1.11.1.24</ecNumber>
    </recommendedName>
    <alternativeName>
        <fullName evidence="13">Thioredoxin-dependent peroxiredoxin 2</fullName>
    </alternativeName>
</protein>
<dbReference type="InterPro" id="IPR050217">
    <property type="entry name" value="Peroxiredoxin"/>
</dbReference>
<dbReference type="Pfam" id="PF00578">
    <property type="entry name" value="AhpC-TSA"/>
    <property type="match status" value="1"/>
</dbReference>
<feature type="domain" description="Thioredoxin" evidence="18">
    <location>
        <begin position="193"/>
        <end position="351"/>
    </location>
</feature>
<dbReference type="PROSITE" id="PS51352">
    <property type="entry name" value="THIOREDOXIN_2"/>
    <property type="match status" value="1"/>
</dbReference>
<dbReference type="EMBL" id="JAATJV010446219">
    <property type="protein sequence ID" value="MBZ3891255.1"/>
    <property type="molecule type" value="Genomic_DNA"/>
</dbReference>
<evidence type="ECO:0000256" key="1">
    <source>
        <dbReference type="ARBA" id="ARBA00004496"/>
    </source>
</evidence>
<keyword evidence="20" id="KW-1185">Reference proteome</keyword>
<keyword evidence="9" id="KW-1015">Disulfide bond</keyword>
<dbReference type="GO" id="GO:0008379">
    <property type="term" value="F:thioredoxin peroxidase activity"/>
    <property type="evidence" value="ECO:0007669"/>
    <property type="project" value="TreeGrafter"/>
</dbReference>
<evidence type="ECO:0000256" key="16">
    <source>
        <dbReference type="SAM" id="MobiDB-lite"/>
    </source>
</evidence>
<dbReference type="PANTHER" id="PTHR10681:SF161">
    <property type="entry name" value="PEROXIREDOXIN-2"/>
    <property type="match status" value="1"/>
</dbReference>
<keyword evidence="4" id="KW-0963">Cytoplasm</keyword>
<evidence type="ECO:0000256" key="2">
    <source>
        <dbReference type="ARBA" id="ARBA00009796"/>
    </source>
</evidence>
<dbReference type="InterPro" id="IPR000866">
    <property type="entry name" value="AhpC/TSA"/>
</dbReference>
<evidence type="ECO:0000256" key="4">
    <source>
        <dbReference type="ARBA" id="ARBA00022490"/>
    </source>
</evidence>
<feature type="signal peptide" evidence="17">
    <location>
        <begin position="1"/>
        <end position="23"/>
    </location>
</feature>
<proteinExistence type="inferred from homology"/>
<evidence type="ECO:0000256" key="15">
    <source>
        <dbReference type="ARBA" id="ARBA00049091"/>
    </source>
</evidence>
<comment type="subcellular location">
    <subcellularLocation>
        <location evidence="1">Cytoplasm</location>
    </subcellularLocation>
</comment>
<evidence type="ECO:0000256" key="8">
    <source>
        <dbReference type="ARBA" id="ARBA00023002"/>
    </source>
</evidence>
<evidence type="ECO:0000256" key="10">
    <source>
        <dbReference type="ARBA" id="ARBA00023284"/>
    </source>
</evidence>
<comment type="similarity">
    <text evidence="2">Belongs to the peroxiredoxin family. AhpC/Prx1 subfamily.</text>
</comment>
<organism evidence="19 20">
    <name type="scientific">Sciurus carolinensis</name>
    <name type="common">Eastern gray squirrel</name>
    <dbReference type="NCBI Taxonomy" id="30640"/>
    <lineage>
        <taxon>Eukaryota</taxon>
        <taxon>Metazoa</taxon>
        <taxon>Chordata</taxon>
        <taxon>Craniata</taxon>
        <taxon>Vertebrata</taxon>
        <taxon>Euteleostomi</taxon>
        <taxon>Mammalia</taxon>
        <taxon>Eutheria</taxon>
        <taxon>Euarchontoglires</taxon>
        <taxon>Glires</taxon>
        <taxon>Rodentia</taxon>
        <taxon>Sciuromorpha</taxon>
        <taxon>Sciuridae</taxon>
        <taxon>Sciurinae</taxon>
        <taxon>Sciurini</taxon>
        <taxon>Sciurus</taxon>
    </lineage>
</organism>
<keyword evidence="5" id="KW-0597">Phosphoprotein</keyword>
<dbReference type="InterPro" id="IPR036249">
    <property type="entry name" value="Thioredoxin-like_sf"/>
</dbReference>
<reference evidence="19" key="1">
    <citation type="submission" date="2020-03" db="EMBL/GenBank/DDBJ databases">
        <title>Studies in the Genomics of Life Span.</title>
        <authorList>
            <person name="Glass D."/>
        </authorList>
    </citation>
    <scope>NUCLEOTIDE SEQUENCE</scope>
    <source>
        <strain evidence="19">SUZIE</strain>
        <tissue evidence="19">Muscle</tissue>
    </source>
</reference>
<evidence type="ECO:0000256" key="6">
    <source>
        <dbReference type="ARBA" id="ARBA00022559"/>
    </source>
</evidence>
<dbReference type="AlphaFoldDB" id="A0AA41TBT4"/>
<comment type="subunit">
    <text evidence="14">Homodimer; disulfide-linked, upon oxidation. 5 homodimers assemble to form a ring-like decamer. Interacts with TIPIN.</text>
</comment>
<dbReference type="Pfam" id="PF10417">
    <property type="entry name" value="1-cysPrx_C"/>
    <property type="match status" value="1"/>
</dbReference>
<dbReference type="SUPFAM" id="SSF52833">
    <property type="entry name" value="Thioredoxin-like"/>
    <property type="match status" value="1"/>
</dbReference>
<evidence type="ECO:0000256" key="14">
    <source>
        <dbReference type="ARBA" id="ARBA00046993"/>
    </source>
</evidence>
<keyword evidence="10" id="KW-0676">Redox-active center</keyword>
<evidence type="ECO:0000256" key="3">
    <source>
        <dbReference type="ARBA" id="ARBA00013017"/>
    </source>
</evidence>
<gene>
    <name evidence="19" type="ORF">SUZIE_212045</name>
</gene>
<dbReference type="GO" id="GO:0045454">
    <property type="term" value="P:cell redox homeostasis"/>
    <property type="evidence" value="ECO:0007669"/>
    <property type="project" value="TreeGrafter"/>
</dbReference>
<keyword evidence="6" id="KW-0575">Peroxidase</keyword>